<evidence type="ECO:0000256" key="1">
    <source>
        <dbReference type="SAM" id="Coils"/>
    </source>
</evidence>
<gene>
    <name evidence="3" type="ORF">N1851_015756</name>
</gene>
<evidence type="ECO:0000313" key="4">
    <source>
        <dbReference type="Proteomes" id="UP001174136"/>
    </source>
</evidence>
<reference evidence="3" key="1">
    <citation type="journal article" date="2023" name="Front. Mar. Sci.">
        <title>A new Merluccius polli reference genome to investigate the effects of global change in West African waters.</title>
        <authorList>
            <person name="Mateo J.L."/>
            <person name="Blanco-Fernandez C."/>
            <person name="Garcia-Vazquez E."/>
            <person name="Machado-Schiaffino G."/>
        </authorList>
    </citation>
    <scope>NUCLEOTIDE SEQUENCE</scope>
    <source>
        <strain evidence="3">C29</strain>
        <tissue evidence="3">Fin</tissue>
    </source>
</reference>
<dbReference type="AlphaFoldDB" id="A0AA47P028"/>
<keyword evidence="4" id="KW-1185">Reference proteome</keyword>
<evidence type="ECO:0000313" key="3">
    <source>
        <dbReference type="EMBL" id="KAK0145336.1"/>
    </source>
</evidence>
<feature type="region of interest" description="Disordered" evidence="2">
    <location>
        <begin position="16"/>
        <end position="45"/>
    </location>
</feature>
<proteinExistence type="predicted"/>
<evidence type="ECO:0008006" key="5">
    <source>
        <dbReference type="Google" id="ProtNLM"/>
    </source>
</evidence>
<feature type="coiled-coil region" evidence="1">
    <location>
        <begin position="105"/>
        <end position="143"/>
    </location>
</feature>
<keyword evidence="1" id="KW-0175">Coiled coil</keyword>
<comment type="caution">
    <text evidence="3">The sequence shown here is derived from an EMBL/GenBank/DDBJ whole genome shotgun (WGS) entry which is preliminary data.</text>
</comment>
<dbReference type="EMBL" id="JAOPHQ010002863">
    <property type="protein sequence ID" value="KAK0145336.1"/>
    <property type="molecule type" value="Genomic_DNA"/>
</dbReference>
<protein>
    <recommendedName>
        <fullName evidence="5">Reverse transcriptase</fullName>
    </recommendedName>
</protein>
<evidence type="ECO:0000256" key="2">
    <source>
        <dbReference type="SAM" id="MobiDB-lite"/>
    </source>
</evidence>
<name>A0AA47P028_MERPO</name>
<accession>A0AA47P028</accession>
<organism evidence="3 4">
    <name type="scientific">Merluccius polli</name>
    <name type="common">Benguela hake</name>
    <name type="synonym">Merluccius cadenati</name>
    <dbReference type="NCBI Taxonomy" id="89951"/>
    <lineage>
        <taxon>Eukaryota</taxon>
        <taxon>Metazoa</taxon>
        <taxon>Chordata</taxon>
        <taxon>Craniata</taxon>
        <taxon>Vertebrata</taxon>
        <taxon>Euteleostomi</taxon>
        <taxon>Actinopterygii</taxon>
        <taxon>Neopterygii</taxon>
        <taxon>Teleostei</taxon>
        <taxon>Neoteleostei</taxon>
        <taxon>Acanthomorphata</taxon>
        <taxon>Zeiogadaria</taxon>
        <taxon>Gadariae</taxon>
        <taxon>Gadiformes</taxon>
        <taxon>Gadoidei</taxon>
        <taxon>Merlucciidae</taxon>
        <taxon>Merluccius</taxon>
    </lineage>
</organism>
<dbReference type="Proteomes" id="UP001174136">
    <property type="component" value="Unassembled WGS sequence"/>
</dbReference>
<sequence>MEDVNSSTDVAIEVEVTTGVELPQPPSPAVERRLPEHRPHVKWPGSSDKKLWETVNTDLTVTLLKLRGTLEKKMEKMADIIYEYGAMRFGVQEAKVRKGVPTPPVSRRQQEIKRLIQERRQLRKQWKKASEEEKEGIEALQDDVKTRLASLRRAENLRKRRRKKEQTRTRFYKNPYKFLGSLFTKEKSGTLKTTKKDMEEHLRATNLDSKRHEQLVPISTVENMERKVTCYLKKWLGVPQCLTTISLYGDGVLKLPLTSLTEEFKCAKTRVQMTLHESRDPVVSNNAPNLATGRKWKPEVAVQEATAALRHADIVGHVQQGRGGFGLTPSRPTWNKATAPERRKMVVQEVRHQEEAARQAKAVSLSKQGQWTRWDSVERRKISWKDLWAMEVRRLSFSIRATYDVLPTPVNLHQWYGEDPNCALCSMPANLRHIFTGCKTSLTQGRYTWRHNQVLKSLASAIEDKRTATNSIPPPAAPYPPRTTFVREGARPPKIVSTPSERDQLRLARDWQMLVDVGRQLVFPPEIAVTTLRPDMVLWSHTLKKVFIIELTVPWEDSIDEAYERKHLRYADLAAEARGSGWKTEVRPVEVGCRGFVATSTTKLLRDLGVKGQSLRLAIRAVSEAAEGSSQWLWMKRADPSWGPK</sequence>